<dbReference type="PIRSF" id="PIRSF006444">
    <property type="entry name" value="PaaK"/>
    <property type="match status" value="1"/>
</dbReference>
<dbReference type="AlphaFoldDB" id="A5CYA4"/>
<dbReference type="Proteomes" id="UP000006556">
    <property type="component" value="Chromosome"/>
</dbReference>
<dbReference type="Pfam" id="PF14535">
    <property type="entry name" value="AMP-binding_C_2"/>
    <property type="match status" value="1"/>
</dbReference>
<evidence type="ECO:0000313" key="12">
    <source>
        <dbReference type="EMBL" id="BAF61028.1"/>
    </source>
</evidence>
<keyword evidence="13" id="KW-1185">Reference proteome</keyword>
<keyword evidence="3 9" id="KW-0547">Nucleotide-binding</keyword>
<dbReference type="KEGG" id="pth:PTH_2847"/>
<comment type="similarity">
    <text evidence="5 9">Belongs to the phenylacetyl-CoA ligase family.</text>
</comment>
<dbReference type="EC" id="6.2.1.30" evidence="6 9"/>
<evidence type="ECO:0000256" key="1">
    <source>
        <dbReference type="ARBA" id="ARBA00011245"/>
    </source>
</evidence>
<dbReference type="InterPro" id="IPR028154">
    <property type="entry name" value="AMP-dep_Lig_C"/>
</dbReference>
<dbReference type="GO" id="GO:0000166">
    <property type="term" value="F:nucleotide binding"/>
    <property type="evidence" value="ECO:0007669"/>
    <property type="project" value="UniProtKB-KW"/>
</dbReference>
<evidence type="ECO:0000256" key="6">
    <source>
        <dbReference type="ARBA" id="ARBA00066629"/>
    </source>
</evidence>
<keyword evidence="2 9" id="KW-0436">Ligase</keyword>
<organism evidence="12 13">
    <name type="scientific">Pelotomaculum thermopropionicum (strain DSM 13744 / JCM 10971 / SI)</name>
    <dbReference type="NCBI Taxonomy" id="370438"/>
    <lineage>
        <taxon>Bacteria</taxon>
        <taxon>Bacillati</taxon>
        <taxon>Bacillota</taxon>
        <taxon>Clostridia</taxon>
        <taxon>Eubacteriales</taxon>
        <taxon>Desulfotomaculaceae</taxon>
        <taxon>Pelotomaculum</taxon>
    </lineage>
</organism>
<evidence type="ECO:0000313" key="13">
    <source>
        <dbReference type="Proteomes" id="UP000006556"/>
    </source>
</evidence>
<dbReference type="InterPro" id="IPR000873">
    <property type="entry name" value="AMP-dep_synth/lig_dom"/>
</dbReference>
<dbReference type="UniPathway" id="UPA00930"/>
<comment type="pathway">
    <text evidence="4 9">Aromatic compound metabolism; phenylacetate degradation.</text>
</comment>
<dbReference type="CDD" id="cd05913">
    <property type="entry name" value="PaaK"/>
    <property type="match status" value="1"/>
</dbReference>
<protein>
    <recommendedName>
        <fullName evidence="7 9">Phenylacetate-coenzyme A ligase</fullName>
        <ecNumber evidence="6 9">6.2.1.30</ecNumber>
    </recommendedName>
    <alternativeName>
        <fullName evidence="8 9">Phenylacetyl-CoA ligase</fullName>
    </alternativeName>
</protein>
<dbReference type="PANTHER" id="PTHR43439:SF1">
    <property type="entry name" value="PHENYLACETATE-COENZYME A LIGASE"/>
    <property type="match status" value="1"/>
</dbReference>
<dbReference type="Gene3D" id="3.30.300.30">
    <property type="match status" value="1"/>
</dbReference>
<accession>A5CYA4</accession>
<evidence type="ECO:0000256" key="3">
    <source>
        <dbReference type="ARBA" id="ARBA00022741"/>
    </source>
</evidence>
<name>A5CYA4_PELTS</name>
<reference evidence="13" key="1">
    <citation type="journal article" date="2008" name="Genome Res.">
        <title>The genome of Pelotomaculum thermopropionicum reveals niche-associated evolution in anaerobic microbiota.</title>
        <authorList>
            <person name="Kosaka T."/>
            <person name="Kato S."/>
            <person name="Shimoyama T."/>
            <person name="Ishii S."/>
            <person name="Abe T."/>
            <person name="Watanabe K."/>
        </authorList>
    </citation>
    <scope>NUCLEOTIDE SEQUENCE [LARGE SCALE GENOMIC DNA]</scope>
    <source>
        <strain evidence="13">DSM 13744 / JCM 10971 / SI</strain>
    </source>
</reference>
<dbReference type="FunFam" id="3.40.50.12780:FF:000016">
    <property type="entry name" value="Phenylacetate-coenzyme A ligase"/>
    <property type="match status" value="1"/>
</dbReference>
<dbReference type="SUPFAM" id="SSF56801">
    <property type="entry name" value="Acetyl-CoA synthetase-like"/>
    <property type="match status" value="1"/>
</dbReference>
<dbReference type="InterPro" id="IPR051414">
    <property type="entry name" value="Adenylate-forming_Reductase"/>
</dbReference>
<evidence type="ECO:0000256" key="5">
    <source>
        <dbReference type="ARBA" id="ARBA00061566"/>
    </source>
</evidence>
<evidence type="ECO:0000256" key="9">
    <source>
        <dbReference type="PIRNR" id="PIRNR006444"/>
    </source>
</evidence>
<evidence type="ECO:0000259" key="11">
    <source>
        <dbReference type="Pfam" id="PF14535"/>
    </source>
</evidence>
<feature type="domain" description="AMP-dependent ligase C-terminal" evidence="11">
    <location>
        <begin position="367"/>
        <end position="463"/>
    </location>
</feature>
<feature type="domain" description="AMP-dependent synthetase/ligase" evidence="10">
    <location>
        <begin position="123"/>
        <end position="318"/>
    </location>
</feature>
<dbReference type="InterPro" id="IPR042099">
    <property type="entry name" value="ANL_N_sf"/>
</dbReference>
<proteinExistence type="inferred from homology"/>
<evidence type="ECO:0000256" key="7">
    <source>
        <dbReference type="ARBA" id="ARBA00068695"/>
    </source>
</evidence>
<dbReference type="GO" id="GO:0047475">
    <property type="term" value="F:phenylacetate-CoA ligase activity"/>
    <property type="evidence" value="ECO:0007669"/>
    <property type="project" value="UniProtKB-EC"/>
</dbReference>
<comment type="catalytic activity">
    <reaction evidence="9">
        <text>2-phenylacetate + ATP + CoA = phenylacetyl-CoA + AMP + diphosphate</text>
        <dbReference type="Rhea" id="RHEA:20956"/>
        <dbReference type="ChEBI" id="CHEBI:18401"/>
        <dbReference type="ChEBI" id="CHEBI:30616"/>
        <dbReference type="ChEBI" id="CHEBI:33019"/>
        <dbReference type="ChEBI" id="CHEBI:57287"/>
        <dbReference type="ChEBI" id="CHEBI:57390"/>
        <dbReference type="ChEBI" id="CHEBI:456215"/>
        <dbReference type="EC" id="6.2.1.30"/>
    </reaction>
</comment>
<evidence type="ECO:0000259" key="10">
    <source>
        <dbReference type="Pfam" id="PF00501"/>
    </source>
</evidence>
<dbReference type="STRING" id="370438.PTH_2847"/>
<dbReference type="GO" id="GO:0010124">
    <property type="term" value="P:phenylacetate catabolic process"/>
    <property type="evidence" value="ECO:0007669"/>
    <property type="project" value="UniProtKB-UniRule"/>
</dbReference>
<sequence>MAISGDYIKNYNKFKEKKRNIKNMQGSADKVQTMIWNPRFECMDREELRALQLARLKETLERAYSRVPFYRNLFDARGVKPADLEKLEDIRKFPFTVKDNLRENYPYGLFAVPLKQLVRLHASSGTTGKPIVVGYTRQDLENWAECVARIVTLAGVTGSDVAQVTFGYGLFTGAFGLHYGLEKVGATVVPVSSGNSERQIMLMKDFGTTALIGTPSYCLHLAEVAAEMGIDPAALPVRVGLFGSEAWSEKMRQELEQAWGMTATDNYGLSEIMGPGPSGECEYKNGMHIAEDHFLFEVVDPETGEPLDYGQEGELVVTTLTKEAMPVIRYRTRDISVLNPMPCDCGRTTARMRKVTGRTDDMLIISGVNVFPSQIESVLMSIEGIAPHYQIIVGKRGHLDYIEVQVEIAQDKFTGQFRDLEALEEKVRRRLFSVLSINARVRLLEPKSLERSTGKARRIIDNRPKNGL</sequence>
<dbReference type="EMBL" id="AP009389">
    <property type="protein sequence ID" value="BAF61028.1"/>
    <property type="molecule type" value="Genomic_DNA"/>
</dbReference>
<dbReference type="PANTHER" id="PTHR43439">
    <property type="entry name" value="PHENYLACETATE-COENZYME A LIGASE"/>
    <property type="match status" value="1"/>
</dbReference>
<dbReference type="HOGENOM" id="CLU_035301_1_1_9"/>
<evidence type="ECO:0000256" key="4">
    <source>
        <dbReference type="ARBA" id="ARBA00060591"/>
    </source>
</evidence>
<evidence type="ECO:0000256" key="2">
    <source>
        <dbReference type="ARBA" id="ARBA00022598"/>
    </source>
</evidence>
<comment type="function">
    <text evidence="9">Catalyzes the activation of phenylacetic acid (PA) to phenylacetyl-CoA (PA-CoA).</text>
</comment>
<dbReference type="Pfam" id="PF00501">
    <property type="entry name" value="AMP-binding"/>
    <property type="match status" value="1"/>
</dbReference>
<dbReference type="InterPro" id="IPR045851">
    <property type="entry name" value="AMP-bd_C_sf"/>
</dbReference>
<evidence type="ECO:0000256" key="8">
    <source>
        <dbReference type="ARBA" id="ARBA00075111"/>
    </source>
</evidence>
<dbReference type="InterPro" id="IPR011880">
    <property type="entry name" value="PA_CoA_ligase"/>
</dbReference>
<dbReference type="Gene3D" id="3.40.50.12780">
    <property type="entry name" value="N-terminal domain of ligase-like"/>
    <property type="match status" value="1"/>
</dbReference>
<comment type="subunit">
    <text evidence="1">Monomer.</text>
</comment>
<gene>
    <name evidence="12" type="primary">PaaK</name>
    <name evidence="12" type="ordered locus">PTH_2847</name>
</gene>
<dbReference type="eggNOG" id="COG1541">
    <property type="taxonomic scope" value="Bacteria"/>
</dbReference>